<name>Q1H4H3_METFK</name>
<dbReference type="InterPro" id="IPR025944">
    <property type="entry name" value="Sigma_54_int_dom_CS"/>
</dbReference>
<keyword evidence="1" id="KW-0547">Nucleotide-binding</keyword>
<organism evidence="7 8">
    <name type="scientific">Methylobacillus flagellatus (strain ATCC 51484 / DSM 6875 / VKM B-1610 / KT)</name>
    <dbReference type="NCBI Taxonomy" id="265072"/>
    <lineage>
        <taxon>Bacteria</taxon>
        <taxon>Pseudomonadati</taxon>
        <taxon>Pseudomonadota</taxon>
        <taxon>Betaproteobacteria</taxon>
        <taxon>Nitrosomonadales</taxon>
        <taxon>Methylophilaceae</taxon>
        <taxon>Methylobacillus</taxon>
    </lineage>
</organism>
<evidence type="ECO:0000259" key="6">
    <source>
        <dbReference type="PROSITE" id="PS50045"/>
    </source>
</evidence>
<evidence type="ECO:0000256" key="4">
    <source>
        <dbReference type="ARBA" id="ARBA00023125"/>
    </source>
</evidence>
<keyword evidence="5" id="KW-0804">Transcription</keyword>
<accession>Q1H4H3</accession>
<dbReference type="eggNOG" id="COG3284">
    <property type="taxonomic scope" value="Bacteria"/>
</dbReference>
<dbReference type="Gene3D" id="3.40.50.300">
    <property type="entry name" value="P-loop containing nucleotide triphosphate hydrolases"/>
    <property type="match status" value="1"/>
</dbReference>
<protein>
    <submittedName>
        <fullName evidence="7">GAF modulated sigma54 specific transcriptional regulator, Fis family</fullName>
    </submittedName>
</protein>
<keyword evidence="4" id="KW-0238">DNA-binding</keyword>
<dbReference type="PROSITE" id="PS50045">
    <property type="entry name" value="SIGMA54_INTERACT_4"/>
    <property type="match status" value="1"/>
</dbReference>
<dbReference type="EMBL" id="CP000284">
    <property type="protein sequence ID" value="ABE48614.1"/>
    <property type="molecule type" value="Genomic_DNA"/>
</dbReference>
<dbReference type="GO" id="GO:0006355">
    <property type="term" value="P:regulation of DNA-templated transcription"/>
    <property type="evidence" value="ECO:0007669"/>
    <property type="project" value="InterPro"/>
</dbReference>
<dbReference type="Pfam" id="PF00158">
    <property type="entry name" value="Sigma54_activat"/>
    <property type="match status" value="1"/>
</dbReference>
<dbReference type="Proteomes" id="UP000002440">
    <property type="component" value="Chromosome"/>
</dbReference>
<evidence type="ECO:0000313" key="7">
    <source>
        <dbReference type="EMBL" id="ABE48614.1"/>
    </source>
</evidence>
<dbReference type="SUPFAM" id="SSF55781">
    <property type="entry name" value="GAF domain-like"/>
    <property type="match status" value="1"/>
</dbReference>
<dbReference type="InterPro" id="IPR003018">
    <property type="entry name" value="GAF"/>
</dbReference>
<keyword evidence="3" id="KW-0805">Transcription regulation</keyword>
<dbReference type="PANTHER" id="PTHR32071:SF77">
    <property type="entry name" value="TRANSCRIPTIONAL REGULATORY PROTEIN"/>
    <property type="match status" value="1"/>
</dbReference>
<dbReference type="PRINTS" id="PR01590">
    <property type="entry name" value="HTHFIS"/>
</dbReference>
<keyword evidence="2" id="KW-0067">ATP-binding</keyword>
<dbReference type="Gene3D" id="1.10.10.60">
    <property type="entry name" value="Homeodomain-like"/>
    <property type="match status" value="1"/>
</dbReference>
<dbReference type="GO" id="GO:0043565">
    <property type="term" value="F:sequence-specific DNA binding"/>
    <property type="evidence" value="ECO:0007669"/>
    <property type="project" value="InterPro"/>
</dbReference>
<dbReference type="PROSITE" id="PS00676">
    <property type="entry name" value="SIGMA54_INTERACT_2"/>
    <property type="match status" value="1"/>
</dbReference>
<dbReference type="PANTHER" id="PTHR32071">
    <property type="entry name" value="TRANSCRIPTIONAL REGULATORY PROTEIN"/>
    <property type="match status" value="1"/>
</dbReference>
<dbReference type="InterPro" id="IPR025943">
    <property type="entry name" value="Sigma_54_int_dom_ATP-bd_2"/>
</dbReference>
<dbReference type="GO" id="GO:0005524">
    <property type="term" value="F:ATP binding"/>
    <property type="evidence" value="ECO:0007669"/>
    <property type="project" value="UniProtKB-KW"/>
</dbReference>
<dbReference type="Gene3D" id="1.10.8.60">
    <property type="match status" value="1"/>
</dbReference>
<evidence type="ECO:0000256" key="5">
    <source>
        <dbReference type="ARBA" id="ARBA00023163"/>
    </source>
</evidence>
<dbReference type="PROSITE" id="PS00688">
    <property type="entry name" value="SIGMA54_INTERACT_3"/>
    <property type="match status" value="1"/>
</dbReference>
<dbReference type="CDD" id="cd00009">
    <property type="entry name" value="AAA"/>
    <property type="match status" value="1"/>
</dbReference>
<dbReference type="SMART" id="SM00382">
    <property type="entry name" value="AAA"/>
    <property type="match status" value="1"/>
</dbReference>
<evidence type="ECO:0000256" key="3">
    <source>
        <dbReference type="ARBA" id="ARBA00023015"/>
    </source>
</evidence>
<evidence type="ECO:0000313" key="8">
    <source>
        <dbReference type="Proteomes" id="UP000002440"/>
    </source>
</evidence>
<dbReference type="InterPro" id="IPR002197">
    <property type="entry name" value="HTH_Fis"/>
</dbReference>
<dbReference type="Pfam" id="PF01590">
    <property type="entry name" value="GAF"/>
    <property type="match status" value="1"/>
</dbReference>
<dbReference type="STRING" id="265072.Mfla_0343"/>
<dbReference type="HOGENOM" id="CLU_000445_8_12_4"/>
<dbReference type="AlphaFoldDB" id="Q1H4H3"/>
<feature type="domain" description="Sigma-54 factor interaction" evidence="6">
    <location>
        <begin position="334"/>
        <end position="559"/>
    </location>
</feature>
<dbReference type="InterPro" id="IPR009057">
    <property type="entry name" value="Homeodomain-like_sf"/>
</dbReference>
<evidence type="ECO:0000256" key="1">
    <source>
        <dbReference type="ARBA" id="ARBA00022741"/>
    </source>
</evidence>
<dbReference type="KEGG" id="mfa:Mfla_0343"/>
<dbReference type="Gene3D" id="3.30.450.40">
    <property type="match status" value="1"/>
</dbReference>
<dbReference type="InterPro" id="IPR025662">
    <property type="entry name" value="Sigma_54_int_dom_ATP-bd_1"/>
</dbReference>
<dbReference type="InterPro" id="IPR002078">
    <property type="entry name" value="Sigma_54_int"/>
</dbReference>
<dbReference type="InterPro" id="IPR027417">
    <property type="entry name" value="P-loop_NTPase"/>
</dbReference>
<evidence type="ECO:0000256" key="2">
    <source>
        <dbReference type="ARBA" id="ARBA00022840"/>
    </source>
</evidence>
<reference evidence="7 8" key="1">
    <citation type="submission" date="2006-03" db="EMBL/GenBank/DDBJ databases">
        <title>Complete sequence of Methylobacillus flagellatus KT.</title>
        <authorList>
            <consortium name="US DOE Joint Genome Institute"/>
            <person name="Copeland A."/>
            <person name="Lucas S."/>
            <person name="Lapidus A."/>
            <person name="Barry K."/>
            <person name="Detter J.C."/>
            <person name="Glavina del Rio T."/>
            <person name="Hammon N."/>
            <person name="Israni S."/>
            <person name="Dalin E."/>
            <person name="Tice H."/>
            <person name="Pitluck S."/>
            <person name="Brettin T."/>
            <person name="Bruce D."/>
            <person name="Han C."/>
            <person name="Tapia R."/>
            <person name="Saunders E."/>
            <person name="Gilna P."/>
            <person name="Schmutz J."/>
            <person name="Larimer F."/>
            <person name="Land M."/>
            <person name="Kyrpides N."/>
            <person name="Anderson I."/>
            <person name="Richardson P."/>
        </authorList>
    </citation>
    <scope>NUCLEOTIDE SEQUENCE [LARGE SCALE GENOMIC DNA]</scope>
    <source>
        <strain evidence="8">KT / ATCC 51484 / DSM 6875</strain>
    </source>
</reference>
<sequence>MKLTMQNPMTKSLQQIEHARLQFLKQGSMVEGVVNKTIARSWQRSLDNGINAFQPLSTATLDRVELEKKRSKYRLLLTQAKPEISMLYEQIAHSYSVVALTDAEGVILHSEGQHLLVDLAPREIMSPGYSWCEQERGTNAIGTAIVEQQPVAVQGAEHFVEQLQNFSCYAVPIFGPNRQLLGTLNVTNAFAAHQQHTLTLVKMTAQQIENRVFRACYQGPLTLHFHTAADFIGSAWEGCAVLSREGALLAINRNGLELLGKSNPPTDFQSIFLEPLSQLLEEYRQNANAPLTLTLTNGGPAYATLDVAPDTTANHGIAGIRHAAKPPTAPAMAMTSEDPRIAEILTQARLVMDQDIPILIQGETGVGKELLATTIHQNSARASGPLIAINCAALPEGLIEAELFGYEEGAFTGARQKGSQGKIEQAHGGTLFLDEIGDMPLLLQARLLRVLQERSITPLGGSKSRKLDFAVISATNQKLQEKVAEGTFRKDLFYRLNGISLTLPPLRERQDLPAIIYNIMSAERGGHVEIHEDVLNLFRRHPWPGNIRQLHNVLKTMLALSGGGPLQRRHLPPGFMDELDNSMTLEQKTPGPTAGSIDAITNEVVKQALQHHEGNISAAARELGMSRNRFYRRLKALGLA</sequence>
<keyword evidence="8" id="KW-1185">Reference proteome</keyword>
<dbReference type="InterPro" id="IPR029016">
    <property type="entry name" value="GAF-like_dom_sf"/>
</dbReference>
<dbReference type="Pfam" id="PF02954">
    <property type="entry name" value="HTH_8"/>
    <property type="match status" value="1"/>
</dbReference>
<dbReference type="FunFam" id="3.40.50.300:FF:000006">
    <property type="entry name" value="DNA-binding transcriptional regulator NtrC"/>
    <property type="match status" value="1"/>
</dbReference>
<gene>
    <name evidence="7" type="ordered locus">Mfla_0343</name>
</gene>
<dbReference type="PROSITE" id="PS00675">
    <property type="entry name" value="SIGMA54_INTERACT_1"/>
    <property type="match status" value="1"/>
</dbReference>
<proteinExistence type="predicted"/>
<dbReference type="Pfam" id="PF25601">
    <property type="entry name" value="AAA_lid_14"/>
    <property type="match status" value="1"/>
</dbReference>
<dbReference type="SUPFAM" id="SSF46689">
    <property type="entry name" value="Homeodomain-like"/>
    <property type="match status" value="1"/>
</dbReference>
<dbReference type="InterPro" id="IPR003593">
    <property type="entry name" value="AAA+_ATPase"/>
</dbReference>
<dbReference type="SUPFAM" id="SSF52540">
    <property type="entry name" value="P-loop containing nucleoside triphosphate hydrolases"/>
    <property type="match status" value="1"/>
</dbReference>
<dbReference type="InterPro" id="IPR058031">
    <property type="entry name" value="AAA_lid_NorR"/>
</dbReference>